<dbReference type="CDD" id="cd03146">
    <property type="entry name" value="GAT1_Peptidase_E"/>
    <property type="match status" value="1"/>
</dbReference>
<organism evidence="6 7">
    <name type="scientific">Prorocentrum cordatum</name>
    <dbReference type="NCBI Taxonomy" id="2364126"/>
    <lineage>
        <taxon>Eukaryota</taxon>
        <taxon>Sar</taxon>
        <taxon>Alveolata</taxon>
        <taxon>Dinophyceae</taxon>
        <taxon>Prorocentrales</taxon>
        <taxon>Prorocentraceae</taxon>
        <taxon>Prorocentrum</taxon>
    </lineage>
</organism>
<evidence type="ECO:0000256" key="1">
    <source>
        <dbReference type="ARBA" id="ARBA00006534"/>
    </source>
</evidence>
<name>A0ABN9TMF7_9DINO</name>
<evidence type="ECO:0008006" key="8">
    <source>
        <dbReference type="Google" id="ProtNLM"/>
    </source>
</evidence>
<accession>A0ABN9TMF7</accession>
<evidence type="ECO:0000313" key="7">
    <source>
        <dbReference type="Proteomes" id="UP001189429"/>
    </source>
</evidence>
<evidence type="ECO:0000256" key="3">
    <source>
        <dbReference type="ARBA" id="ARBA00022801"/>
    </source>
</evidence>
<dbReference type="PANTHER" id="PTHR20842">
    <property type="entry name" value="PROTEASE S51 ALPHA-ASPARTYL DIPEPTIDASE"/>
    <property type="match status" value="1"/>
</dbReference>
<comment type="caution">
    <text evidence="6">The sequence shown here is derived from an EMBL/GenBank/DDBJ whole genome shotgun (WGS) entry which is preliminary data.</text>
</comment>
<keyword evidence="4" id="KW-0720">Serine protease</keyword>
<dbReference type="Proteomes" id="UP001189429">
    <property type="component" value="Unassembled WGS sequence"/>
</dbReference>
<keyword evidence="3" id="KW-0378">Hydrolase</keyword>
<gene>
    <name evidence="6" type="ORF">PCOR1329_LOCUS40461</name>
</gene>
<dbReference type="EMBL" id="CAUYUJ010014879">
    <property type="protein sequence ID" value="CAK0847182.1"/>
    <property type="molecule type" value="Genomic_DNA"/>
</dbReference>
<proteinExistence type="inferred from homology"/>
<evidence type="ECO:0000256" key="4">
    <source>
        <dbReference type="ARBA" id="ARBA00022825"/>
    </source>
</evidence>
<evidence type="ECO:0000256" key="5">
    <source>
        <dbReference type="SAM" id="MobiDB-lite"/>
    </source>
</evidence>
<dbReference type="SUPFAM" id="SSF52317">
    <property type="entry name" value="Class I glutamine amidotransferase-like"/>
    <property type="match status" value="1"/>
</dbReference>
<sequence>MVHNAGVCFAAVLPYVRSERKEVLLISNSKLFGLEYLEHCADHIRSFLGPALQSYILFVPYALKDRDGYAAKAREAFERMGYQLRSLHEFQPRERAEGVCKASAVFVGGGNTFRLLSCLYADGVMPIIKDRVEAGQLKYIGSSAGTNVACPTIRNTNDMPIVCPPSFAGMCLVPFQINTHYIDKEREVKHHMGETRETRITEFTEDQGPRERGIEAQGGGGGIDPQSPSHRRSGPGCPTPPGDVSRTGRGHIPAPTTMHCRSQAPVFRGWTEPSPLTRRLENCPFSVLERAPQPSFSRLAPASFVPEVVFPEPRFAKVGSVHPRVSPPPPP</sequence>
<keyword evidence="7" id="KW-1185">Reference proteome</keyword>
<feature type="compositionally biased region" description="Basic and acidic residues" evidence="5">
    <location>
        <begin position="204"/>
        <end position="214"/>
    </location>
</feature>
<dbReference type="InterPro" id="IPR029062">
    <property type="entry name" value="Class_I_gatase-like"/>
</dbReference>
<keyword evidence="2" id="KW-0645">Protease</keyword>
<dbReference type="Pfam" id="PF03575">
    <property type="entry name" value="Peptidase_S51"/>
    <property type="match status" value="1"/>
</dbReference>
<comment type="similarity">
    <text evidence="1">Belongs to the peptidase S51 family.</text>
</comment>
<reference evidence="6" key="1">
    <citation type="submission" date="2023-10" db="EMBL/GenBank/DDBJ databases">
        <authorList>
            <person name="Chen Y."/>
            <person name="Shah S."/>
            <person name="Dougan E. K."/>
            <person name="Thang M."/>
            <person name="Chan C."/>
        </authorList>
    </citation>
    <scope>NUCLEOTIDE SEQUENCE [LARGE SCALE GENOMIC DNA]</scope>
</reference>
<dbReference type="NCBIfam" id="NF003642">
    <property type="entry name" value="PRK05282.1"/>
    <property type="match status" value="1"/>
</dbReference>
<evidence type="ECO:0000313" key="6">
    <source>
        <dbReference type="EMBL" id="CAK0847182.1"/>
    </source>
</evidence>
<feature type="region of interest" description="Disordered" evidence="5">
    <location>
        <begin position="204"/>
        <end position="252"/>
    </location>
</feature>
<dbReference type="PANTHER" id="PTHR20842:SF0">
    <property type="entry name" value="ALPHA-ASPARTYL DIPEPTIDASE"/>
    <property type="match status" value="1"/>
</dbReference>
<protein>
    <recommendedName>
        <fullName evidence="8">Dipeptidase E</fullName>
    </recommendedName>
</protein>
<dbReference type="Gene3D" id="3.40.50.880">
    <property type="match status" value="1"/>
</dbReference>
<dbReference type="InterPro" id="IPR005320">
    <property type="entry name" value="Peptidase_S51"/>
</dbReference>
<evidence type="ECO:0000256" key="2">
    <source>
        <dbReference type="ARBA" id="ARBA00022670"/>
    </source>
</evidence>